<reference evidence="2" key="1">
    <citation type="submission" date="2014-11" db="EMBL/GenBank/DDBJ databases">
        <authorList>
            <person name="Amaro Gonzalez C."/>
        </authorList>
    </citation>
    <scope>NUCLEOTIDE SEQUENCE</scope>
</reference>
<evidence type="ECO:0000313" key="2">
    <source>
        <dbReference type="EMBL" id="JAH24834.1"/>
    </source>
</evidence>
<accession>A0A0E9R6W5</accession>
<organism evidence="2">
    <name type="scientific">Anguilla anguilla</name>
    <name type="common">European freshwater eel</name>
    <name type="synonym">Muraena anguilla</name>
    <dbReference type="NCBI Taxonomy" id="7936"/>
    <lineage>
        <taxon>Eukaryota</taxon>
        <taxon>Metazoa</taxon>
        <taxon>Chordata</taxon>
        <taxon>Craniata</taxon>
        <taxon>Vertebrata</taxon>
        <taxon>Euteleostomi</taxon>
        <taxon>Actinopterygii</taxon>
        <taxon>Neopterygii</taxon>
        <taxon>Teleostei</taxon>
        <taxon>Anguilliformes</taxon>
        <taxon>Anguillidae</taxon>
        <taxon>Anguilla</taxon>
    </lineage>
</organism>
<proteinExistence type="predicted"/>
<protein>
    <submittedName>
        <fullName evidence="2">Uncharacterized protein</fullName>
    </submittedName>
</protein>
<name>A0A0E9R6W5_ANGAN</name>
<sequence>MRPPQRSAVFLGPPTCSLKGRKGQGDLLLR</sequence>
<feature type="region of interest" description="Disordered" evidence="1">
    <location>
        <begin position="1"/>
        <end position="30"/>
    </location>
</feature>
<dbReference type="EMBL" id="GBXM01083743">
    <property type="protein sequence ID" value="JAH24834.1"/>
    <property type="molecule type" value="Transcribed_RNA"/>
</dbReference>
<evidence type="ECO:0000256" key="1">
    <source>
        <dbReference type="SAM" id="MobiDB-lite"/>
    </source>
</evidence>
<dbReference type="AlphaFoldDB" id="A0A0E9R6W5"/>
<reference evidence="2" key="2">
    <citation type="journal article" date="2015" name="Fish Shellfish Immunol.">
        <title>Early steps in the European eel (Anguilla anguilla)-Vibrio vulnificus interaction in the gills: Role of the RtxA13 toxin.</title>
        <authorList>
            <person name="Callol A."/>
            <person name="Pajuelo D."/>
            <person name="Ebbesson L."/>
            <person name="Teles M."/>
            <person name="MacKenzie S."/>
            <person name="Amaro C."/>
        </authorList>
    </citation>
    <scope>NUCLEOTIDE SEQUENCE</scope>
</reference>